<organism evidence="1 2">
    <name type="scientific">Thomasclavelia spiroformis</name>
    <dbReference type="NCBI Taxonomy" id="29348"/>
    <lineage>
        <taxon>Bacteria</taxon>
        <taxon>Bacillati</taxon>
        <taxon>Bacillota</taxon>
        <taxon>Erysipelotrichia</taxon>
        <taxon>Erysipelotrichales</taxon>
        <taxon>Coprobacillaceae</taxon>
        <taxon>Thomasclavelia</taxon>
    </lineage>
</organism>
<comment type="caution">
    <text evidence="1">The sequence shown here is derived from an EMBL/GenBank/DDBJ whole genome shotgun (WGS) entry which is preliminary data.</text>
</comment>
<protein>
    <submittedName>
        <fullName evidence="1">Uncharacterized protein</fullName>
    </submittedName>
</protein>
<dbReference type="Proteomes" id="UP000261087">
    <property type="component" value="Unassembled WGS sequence"/>
</dbReference>
<sequence length="221" mass="26088">MEEEKVMTREEVKQEMLDYIENKYDEEFEIYDIEYGSWDNGGVEIMRAYPKGGESYNYFFVERKGKNDITDDYVLFTMKNIYEEKIITSVKKYFPNAVIRVGITCSTPIPDSFRPDMNFSEFEKFANKKASIGCSVYLVAEKEEDIDQEKRKLLKKELMKINDVGNITYLGYSAEEFETYVINDPYNSIETHSSYSTNGLKVEIDEDWGEIDFDYKYKENE</sequence>
<reference evidence="1 2" key="1">
    <citation type="submission" date="2018-08" db="EMBL/GenBank/DDBJ databases">
        <title>A genome reference for cultivated species of the human gut microbiota.</title>
        <authorList>
            <person name="Zou Y."/>
            <person name="Xue W."/>
            <person name="Luo G."/>
        </authorList>
    </citation>
    <scope>NUCLEOTIDE SEQUENCE [LARGE SCALE GENOMIC DNA]</scope>
    <source>
        <strain evidence="1 2">OM02-6</strain>
    </source>
</reference>
<gene>
    <name evidence="1" type="ORF">DXB31_12100</name>
</gene>
<accession>A0A3E5FM58</accession>
<evidence type="ECO:0000313" key="2">
    <source>
        <dbReference type="Proteomes" id="UP000261087"/>
    </source>
</evidence>
<dbReference type="EMBL" id="QSVF01000061">
    <property type="protein sequence ID" value="RGO06438.1"/>
    <property type="molecule type" value="Genomic_DNA"/>
</dbReference>
<evidence type="ECO:0000313" key="1">
    <source>
        <dbReference type="EMBL" id="RGO06438.1"/>
    </source>
</evidence>
<proteinExistence type="predicted"/>
<dbReference type="RefSeq" id="WP_087285708.1">
    <property type="nucleotide sequence ID" value="NZ_CALURN010000013.1"/>
</dbReference>
<name>A0A3E5FM58_9FIRM</name>
<dbReference type="AlphaFoldDB" id="A0A3E5FM58"/>